<dbReference type="RefSeq" id="WP_084071699.1">
    <property type="nucleotide sequence ID" value="NZ_FWXY01000037.1"/>
</dbReference>
<comment type="similarity">
    <text evidence="1">In the C-terminal section; belongs to the transposase 35 family.</text>
</comment>
<evidence type="ECO:0000256" key="4">
    <source>
        <dbReference type="ARBA" id="ARBA00022723"/>
    </source>
</evidence>
<dbReference type="Pfam" id="PF07282">
    <property type="entry name" value="Cas12f1-like_TNB"/>
    <property type="match status" value="1"/>
</dbReference>
<evidence type="ECO:0000259" key="10">
    <source>
        <dbReference type="Pfam" id="PF12323"/>
    </source>
</evidence>
<organism evidence="11 12">
    <name type="scientific">Desulfocicer vacuolatum DSM 3385</name>
    <dbReference type="NCBI Taxonomy" id="1121400"/>
    <lineage>
        <taxon>Bacteria</taxon>
        <taxon>Pseudomonadati</taxon>
        <taxon>Thermodesulfobacteriota</taxon>
        <taxon>Desulfobacteria</taxon>
        <taxon>Desulfobacterales</taxon>
        <taxon>Desulfobacteraceae</taxon>
        <taxon>Desulfocicer</taxon>
    </lineage>
</organism>
<reference evidence="11 12" key="1">
    <citation type="submission" date="2017-04" db="EMBL/GenBank/DDBJ databases">
        <authorList>
            <person name="Afonso C.L."/>
            <person name="Miller P.J."/>
            <person name="Scott M.A."/>
            <person name="Spackman E."/>
            <person name="Goraichik I."/>
            <person name="Dimitrov K.M."/>
            <person name="Suarez D.L."/>
            <person name="Swayne D.E."/>
        </authorList>
    </citation>
    <scope>NUCLEOTIDE SEQUENCE [LARGE SCALE GENOMIC DNA]</scope>
    <source>
        <strain evidence="11 12">DSM 3385</strain>
    </source>
</reference>
<dbReference type="STRING" id="1121400.SAMN02746065_13718"/>
<dbReference type="Proteomes" id="UP000192418">
    <property type="component" value="Unassembled WGS sequence"/>
</dbReference>
<dbReference type="AlphaFoldDB" id="A0A1W2EP76"/>
<dbReference type="GO" id="GO:0003677">
    <property type="term" value="F:DNA binding"/>
    <property type="evidence" value="ECO:0007669"/>
    <property type="project" value="UniProtKB-KW"/>
</dbReference>
<evidence type="ECO:0000256" key="3">
    <source>
        <dbReference type="ARBA" id="ARBA00022578"/>
    </source>
</evidence>
<dbReference type="InterPro" id="IPR051399">
    <property type="entry name" value="RNA-guided_DNA_endo/Transpos"/>
</dbReference>
<keyword evidence="5" id="KW-0862">Zinc</keyword>
<dbReference type="GO" id="GO:0032196">
    <property type="term" value="P:transposition"/>
    <property type="evidence" value="ECO:0007669"/>
    <property type="project" value="UniProtKB-KW"/>
</dbReference>
<evidence type="ECO:0000259" key="8">
    <source>
        <dbReference type="Pfam" id="PF01385"/>
    </source>
</evidence>
<evidence type="ECO:0000256" key="1">
    <source>
        <dbReference type="ARBA" id="ARBA00008761"/>
    </source>
</evidence>
<dbReference type="NCBIfam" id="TIGR01766">
    <property type="entry name" value="IS200/IS605 family accessory protein TnpB-like domain"/>
    <property type="match status" value="1"/>
</dbReference>
<dbReference type="GO" id="GO:0046872">
    <property type="term" value="F:metal ion binding"/>
    <property type="evidence" value="ECO:0007669"/>
    <property type="project" value="UniProtKB-KW"/>
</dbReference>
<evidence type="ECO:0000313" key="11">
    <source>
        <dbReference type="EMBL" id="SMD11489.1"/>
    </source>
</evidence>
<dbReference type="PANTHER" id="PTHR30405:SF25">
    <property type="entry name" value="RNA-GUIDED DNA ENDONUCLEASE INSQ-RELATED"/>
    <property type="match status" value="1"/>
</dbReference>
<keyword evidence="7" id="KW-0233">DNA recombination</keyword>
<proteinExistence type="inferred from homology"/>
<keyword evidence="12" id="KW-1185">Reference proteome</keyword>
<dbReference type="Pfam" id="PF12323">
    <property type="entry name" value="HTH_OrfB_IS605"/>
    <property type="match status" value="1"/>
</dbReference>
<dbReference type="InterPro" id="IPR010095">
    <property type="entry name" value="Cas12f1-like_TNB"/>
</dbReference>
<feature type="domain" description="Cas12f1-like TNB" evidence="9">
    <location>
        <begin position="286"/>
        <end position="353"/>
    </location>
</feature>
<evidence type="ECO:0000313" key="12">
    <source>
        <dbReference type="Proteomes" id="UP000192418"/>
    </source>
</evidence>
<dbReference type="InterPro" id="IPR021027">
    <property type="entry name" value="Transposase_put_HTH"/>
</dbReference>
<dbReference type="InterPro" id="IPR001959">
    <property type="entry name" value="Transposase"/>
</dbReference>
<evidence type="ECO:0000256" key="7">
    <source>
        <dbReference type="ARBA" id="ARBA00023172"/>
    </source>
</evidence>
<dbReference type="NCBIfam" id="NF040570">
    <property type="entry name" value="guided_TnpB"/>
    <property type="match status" value="1"/>
</dbReference>
<dbReference type="Pfam" id="PF01385">
    <property type="entry name" value="OrfB_IS605"/>
    <property type="match status" value="1"/>
</dbReference>
<keyword evidence="6" id="KW-0238">DNA-binding</keyword>
<evidence type="ECO:0000259" key="9">
    <source>
        <dbReference type="Pfam" id="PF07282"/>
    </source>
</evidence>
<sequence>MNISLAHKIELKPANIQKGYFVRACGTARFVWNWGLAEWNRQYKTGSKPSGLGLKKKFNAIKKEEFPWVFEVLRDANSQPFSNLQKAFTNFFKGTSKPPQFKKKGIGDSFYIANDKFKVEGKKIRIPKLGWVKMTECLGYSGKILSATVSRTADKWFVSICVKMDITPTTCENQAVVGVDLGVKTLATLSNGEMIEGPKALRKMQKKLKRLQQSLSRKKKGSKNREKQKRKVARLHHQIACIRLDALHKLTSKLIRKYSVIVIEDLNVRGMMSNHKLAKAISDMGFHEFRRQLDYKSSIAGVHVIVADRWFPSSKRCSCCGEKHSKLKLSDRIFVCPTCSFKMDRDLNAAKNLEMYPELIAA</sequence>
<gene>
    <name evidence="11" type="ORF">SAMN02746065_13718</name>
</gene>
<accession>A0A1W2EP76</accession>
<evidence type="ECO:0000256" key="2">
    <source>
        <dbReference type="ARBA" id="ARBA00011044"/>
    </source>
</evidence>
<feature type="domain" description="Probable transposase IS891/IS1136/IS1341" evidence="8">
    <location>
        <begin position="159"/>
        <end position="273"/>
    </location>
</feature>
<protein>
    <submittedName>
        <fullName evidence="11">Putative transposase</fullName>
    </submittedName>
</protein>
<comment type="similarity">
    <text evidence="2">In the N-terminal section; belongs to the transposase 2 family.</text>
</comment>
<keyword evidence="4" id="KW-0479">Metal-binding</keyword>
<dbReference type="PANTHER" id="PTHR30405">
    <property type="entry name" value="TRANSPOSASE"/>
    <property type="match status" value="1"/>
</dbReference>
<dbReference type="GO" id="GO:0006310">
    <property type="term" value="P:DNA recombination"/>
    <property type="evidence" value="ECO:0007669"/>
    <property type="project" value="UniProtKB-KW"/>
</dbReference>
<dbReference type="EMBL" id="FWXY01000037">
    <property type="protein sequence ID" value="SMD11489.1"/>
    <property type="molecule type" value="Genomic_DNA"/>
</dbReference>
<evidence type="ECO:0000256" key="5">
    <source>
        <dbReference type="ARBA" id="ARBA00022833"/>
    </source>
</evidence>
<feature type="domain" description="Transposase putative helix-turn-helix" evidence="10">
    <location>
        <begin position="1"/>
        <end position="47"/>
    </location>
</feature>
<keyword evidence="3" id="KW-0815">Transposition</keyword>
<evidence type="ECO:0000256" key="6">
    <source>
        <dbReference type="ARBA" id="ARBA00023125"/>
    </source>
</evidence>
<name>A0A1W2EP76_9BACT</name>
<dbReference type="OrthoDB" id="5321019at2"/>